<evidence type="ECO:0000256" key="2">
    <source>
        <dbReference type="ARBA" id="ARBA00022475"/>
    </source>
</evidence>
<dbReference type="GO" id="GO:0008233">
    <property type="term" value="F:peptidase activity"/>
    <property type="evidence" value="ECO:0007669"/>
    <property type="project" value="UniProtKB-KW"/>
</dbReference>
<evidence type="ECO:0000313" key="9">
    <source>
        <dbReference type="EMBL" id="SCX01521.1"/>
    </source>
</evidence>
<dbReference type="NCBIfam" id="TIGR04128">
    <property type="entry name" value="exoso_Fjoh_1448"/>
    <property type="match status" value="1"/>
</dbReference>
<dbReference type="GO" id="GO:0006508">
    <property type="term" value="P:proteolysis"/>
    <property type="evidence" value="ECO:0007669"/>
    <property type="project" value="UniProtKB-KW"/>
</dbReference>
<dbReference type="InterPro" id="IPR026392">
    <property type="entry name" value="Exo/Archaeosortase_dom"/>
</dbReference>
<evidence type="ECO:0000256" key="4">
    <source>
        <dbReference type="ARBA" id="ARBA00022692"/>
    </source>
</evidence>
<evidence type="ECO:0000256" key="6">
    <source>
        <dbReference type="ARBA" id="ARBA00022989"/>
    </source>
</evidence>
<feature type="transmembrane region" description="Helical" evidence="8">
    <location>
        <begin position="96"/>
        <end position="120"/>
    </location>
</feature>
<dbReference type="eggNOG" id="COG4083">
    <property type="taxonomic scope" value="Bacteria"/>
</dbReference>
<reference evidence="9 10" key="1">
    <citation type="submission" date="2016-10" db="EMBL/GenBank/DDBJ databases">
        <authorList>
            <person name="de Groot N.N."/>
        </authorList>
    </citation>
    <scope>NUCLEOTIDE SEQUENCE [LARGE SCALE GENOMIC DNA]</scope>
    <source>
        <strain evidence="9 10">CGMCC 1.3801</strain>
    </source>
</reference>
<evidence type="ECO:0000256" key="1">
    <source>
        <dbReference type="ARBA" id="ARBA00004651"/>
    </source>
</evidence>
<dbReference type="Proteomes" id="UP000182124">
    <property type="component" value="Unassembled WGS sequence"/>
</dbReference>
<keyword evidence="2" id="KW-1003">Cell membrane</keyword>
<keyword evidence="6 8" id="KW-1133">Transmembrane helix</keyword>
<evidence type="ECO:0000313" key="10">
    <source>
        <dbReference type="Proteomes" id="UP000182124"/>
    </source>
</evidence>
<dbReference type="STRING" id="329186.SAMN02927925_00350"/>
<proteinExistence type="predicted"/>
<evidence type="ECO:0000256" key="5">
    <source>
        <dbReference type="ARBA" id="ARBA00022801"/>
    </source>
</evidence>
<dbReference type="NCBIfam" id="TIGR04178">
    <property type="entry name" value="exo_archaeo"/>
    <property type="match status" value="1"/>
</dbReference>
<sequence>MRSFYFYIFVKIIRVKNLFLQYKPFFVFLMKFFLAYFLMTFIYNNYLMSYGEMKVDAITKLVARNTELVLQLFDKDSYIIEDKPSQFVQLYYKNKYVARVIEGCNALSVMILFAAFVFAFSGKWLKTILYILTGCVIIHLLNVLRIAFLAMALYSYPEYEHVLHGVIFPLVIYAVVFILWVLWVQKFSDYATGTPKK</sequence>
<dbReference type="InterPro" id="IPR019127">
    <property type="entry name" value="Exosortase"/>
</dbReference>
<comment type="subcellular location">
    <subcellularLocation>
        <location evidence="1">Cell membrane</location>
        <topology evidence="1">Multi-pass membrane protein</topology>
    </subcellularLocation>
</comment>
<evidence type="ECO:0000256" key="3">
    <source>
        <dbReference type="ARBA" id="ARBA00022670"/>
    </source>
</evidence>
<feature type="transmembrane region" description="Helical" evidence="8">
    <location>
        <begin position="162"/>
        <end position="183"/>
    </location>
</feature>
<feature type="transmembrane region" description="Helical" evidence="8">
    <location>
        <begin position="20"/>
        <end position="43"/>
    </location>
</feature>
<evidence type="ECO:0000256" key="7">
    <source>
        <dbReference type="ARBA" id="ARBA00023136"/>
    </source>
</evidence>
<accession>A0A1G4V7J4</accession>
<dbReference type="InterPro" id="IPR026323">
    <property type="entry name" value="Exosortase-related_prot_XrtF"/>
</dbReference>
<evidence type="ECO:0000256" key="8">
    <source>
        <dbReference type="SAM" id="Phobius"/>
    </source>
</evidence>
<keyword evidence="3" id="KW-0645">Protease</keyword>
<dbReference type="AlphaFoldDB" id="A0A1G4V7J4"/>
<keyword evidence="4 8" id="KW-0812">Transmembrane</keyword>
<keyword evidence="7 8" id="KW-0472">Membrane</keyword>
<dbReference type="EMBL" id="FMTY01000001">
    <property type="protein sequence ID" value="SCX01521.1"/>
    <property type="molecule type" value="Genomic_DNA"/>
</dbReference>
<keyword evidence="5" id="KW-0378">Hydrolase</keyword>
<organism evidence="9 10">
    <name type="scientific">Flavobacterium saliperosum</name>
    <dbReference type="NCBI Taxonomy" id="329186"/>
    <lineage>
        <taxon>Bacteria</taxon>
        <taxon>Pseudomonadati</taxon>
        <taxon>Bacteroidota</taxon>
        <taxon>Flavobacteriia</taxon>
        <taxon>Flavobacteriales</taxon>
        <taxon>Flavobacteriaceae</taxon>
        <taxon>Flavobacterium</taxon>
    </lineage>
</organism>
<name>A0A1G4V7J4_9FLAO</name>
<dbReference type="Pfam" id="PF09721">
    <property type="entry name" value="Exosortase_EpsH"/>
    <property type="match status" value="1"/>
</dbReference>
<dbReference type="GO" id="GO:0005886">
    <property type="term" value="C:plasma membrane"/>
    <property type="evidence" value="ECO:0007669"/>
    <property type="project" value="UniProtKB-SubCell"/>
</dbReference>
<gene>
    <name evidence="9" type="ORF">SAMN02927925_00350</name>
</gene>
<feature type="transmembrane region" description="Helical" evidence="8">
    <location>
        <begin position="127"/>
        <end position="156"/>
    </location>
</feature>
<protein>
    <submittedName>
        <fullName evidence="9">Exosortase family protein XrtF</fullName>
    </submittedName>
</protein>